<dbReference type="AlphaFoldDB" id="A0A835VHX4"/>
<dbReference type="EMBL" id="JADCNL010000001">
    <property type="protein sequence ID" value="KAG0499522.1"/>
    <property type="molecule type" value="Genomic_DNA"/>
</dbReference>
<feature type="region of interest" description="Disordered" evidence="1">
    <location>
        <begin position="28"/>
        <end position="48"/>
    </location>
</feature>
<evidence type="ECO:0000313" key="2">
    <source>
        <dbReference type="EMBL" id="KAG0499522.1"/>
    </source>
</evidence>
<accession>A0A835VHX4</accession>
<organism evidence="2 3">
    <name type="scientific">Vanilla planifolia</name>
    <name type="common">Vanilla</name>
    <dbReference type="NCBI Taxonomy" id="51239"/>
    <lineage>
        <taxon>Eukaryota</taxon>
        <taxon>Viridiplantae</taxon>
        <taxon>Streptophyta</taxon>
        <taxon>Embryophyta</taxon>
        <taxon>Tracheophyta</taxon>
        <taxon>Spermatophyta</taxon>
        <taxon>Magnoliopsida</taxon>
        <taxon>Liliopsida</taxon>
        <taxon>Asparagales</taxon>
        <taxon>Orchidaceae</taxon>
        <taxon>Vanilloideae</taxon>
        <taxon>Vanilleae</taxon>
        <taxon>Vanilla</taxon>
    </lineage>
</organism>
<comment type="caution">
    <text evidence="2">The sequence shown here is derived from an EMBL/GenBank/DDBJ whole genome shotgun (WGS) entry which is preliminary data.</text>
</comment>
<dbReference type="Proteomes" id="UP000636800">
    <property type="component" value="Chromosome 1"/>
</dbReference>
<protein>
    <submittedName>
        <fullName evidence="2">Uncharacterized protein</fullName>
    </submittedName>
</protein>
<sequence>MRMLVACEGVSGGQRRPGQNIKLNEISKTPSAVRTSDKERPTPNNLCVDGNPSTNALWWLAGQTGDIPQILDRIEPKSLESGSRSNHSGIGGSDKMDFGSNGFHFKQIYIWLDG</sequence>
<evidence type="ECO:0000256" key="1">
    <source>
        <dbReference type="SAM" id="MobiDB-lite"/>
    </source>
</evidence>
<dbReference type="OrthoDB" id="694008at2759"/>
<evidence type="ECO:0000313" key="3">
    <source>
        <dbReference type="Proteomes" id="UP000636800"/>
    </source>
</evidence>
<name>A0A835VHX4_VANPL</name>
<keyword evidence="3" id="KW-1185">Reference proteome</keyword>
<feature type="region of interest" description="Disordered" evidence="1">
    <location>
        <begin position="75"/>
        <end position="96"/>
    </location>
</feature>
<gene>
    <name evidence="2" type="ORF">HPP92_004213</name>
</gene>
<reference evidence="2 3" key="1">
    <citation type="journal article" date="2020" name="Nat. Food">
        <title>A phased Vanilla planifolia genome enables genetic improvement of flavour and production.</title>
        <authorList>
            <person name="Hasing T."/>
            <person name="Tang H."/>
            <person name="Brym M."/>
            <person name="Khazi F."/>
            <person name="Huang T."/>
            <person name="Chambers A.H."/>
        </authorList>
    </citation>
    <scope>NUCLEOTIDE SEQUENCE [LARGE SCALE GENOMIC DNA]</scope>
    <source>
        <tissue evidence="2">Leaf</tissue>
    </source>
</reference>
<proteinExistence type="predicted"/>